<dbReference type="GO" id="GO:0005737">
    <property type="term" value="C:cytoplasm"/>
    <property type="evidence" value="ECO:0007669"/>
    <property type="project" value="UniProtKB-ARBA"/>
</dbReference>
<dbReference type="InterPro" id="IPR014717">
    <property type="entry name" value="Transl_elong_EF1B/ribsomal_bS6"/>
</dbReference>
<evidence type="ECO:0000256" key="3">
    <source>
        <dbReference type="HAMAP-Rule" id="MF_00360"/>
    </source>
</evidence>
<dbReference type="InterPro" id="IPR035980">
    <property type="entry name" value="Ribosomal_bS6_sf"/>
</dbReference>
<dbReference type="NCBIfam" id="TIGR00166">
    <property type="entry name" value="S6"/>
    <property type="match status" value="1"/>
</dbReference>
<accession>A0A1G1Y3B1</accession>
<dbReference type="GO" id="GO:0070181">
    <property type="term" value="F:small ribosomal subunit rRNA binding"/>
    <property type="evidence" value="ECO:0007669"/>
    <property type="project" value="TreeGrafter"/>
</dbReference>
<dbReference type="GO" id="GO:0003735">
    <property type="term" value="F:structural constituent of ribosome"/>
    <property type="evidence" value="ECO:0007669"/>
    <property type="project" value="InterPro"/>
</dbReference>
<dbReference type="InterPro" id="IPR020814">
    <property type="entry name" value="Ribosomal_S6_plastid/chlpt"/>
</dbReference>
<proteinExistence type="inferred from homology"/>
<evidence type="ECO:0000313" key="4">
    <source>
        <dbReference type="EMBL" id="OGY46825.1"/>
    </source>
</evidence>
<keyword evidence="3" id="KW-0699">rRNA-binding</keyword>
<keyword evidence="3" id="KW-0687">Ribonucleoprotein</keyword>
<name>A0A1G1Y3B1_9BACT</name>
<keyword evidence="3 4" id="KW-0689">Ribosomal protein</keyword>
<reference evidence="4 5" key="1">
    <citation type="journal article" date="2016" name="Nat. Commun.">
        <title>Thousands of microbial genomes shed light on interconnected biogeochemical processes in an aquifer system.</title>
        <authorList>
            <person name="Anantharaman K."/>
            <person name="Brown C.T."/>
            <person name="Hug L.A."/>
            <person name="Sharon I."/>
            <person name="Castelle C.J."/>
            <person name="Probst A.J."/>
            <person name="Thomas B.C."/>
            <person name="Singh A."/>
            <person name="Wilkins M.J."/>
            <person name="Karaoz U."/>
            <person name="Brodie E.L."/>
            <person name="Williams K.H."/>
            <person name="Hubbard S.S."/>
            <person name="Banfield J.F."/>
        </authorList>
    </citation>
    <scope>NUCLEOTIDE SEQUENCE [LARGE SCALE GENOMIC DNA]</scope>
</reference>
<dbReference type="PANTHER" id="PTHR21011">
    <property type="entry name" value="MITOCHONDRIAL 28S RIBOSOMAL PROTEIN S6"/>
    <property type="match status" value="1"/>
</dbReference>
<dbReference type="Pfam" id="PF01250">
    <property type="entry name" value="Ribosomal_S6"/>
    <property type="match status" value="1"/>
</dbReference>
<dbReference type="InterPro" id="IPR000529">
    <property type="entry name" value="Ribosomal_bS6"/>
</dbReference>
<comment type="caution">
    <text evidence="4">The sequence shown here is derived from an EMBL/GenBank/DDBJ whole genome shotgun (WGS) entry which is preliminary data.</text>
</comment>
<keyword evidence="3" id="KW-0694">RNA-binding</keyword>
<gene>
    <name evidence="3" type="primary">rpsF</name>
    <name evidence="4" type="ORF">A3J62_00280</name>
</gene>
<comment type="similarity">
    <text evidence="1 3">Belongs to the bacterial ribosomal protein bS6 family.</text>
</comment>
<dbReference type="GO" id="GO:1990904">
    <property type="term" value="C:ribonucleoprotein complex"/>
    <property type="evidence" value="ECO:0007669"/>
    <property type="project" value="UniProtKB-KW"/>
</dbReference>
<evidence type="ECO:0000256" key="1">
    <source>
        <dbReference type="ARBA" id="ARBA00009512"/>
    </source>
</evidence>
<dbReference type="GO" id="GO:0005840">
    <property type="term" value="C:ribosome"/>
    <property type="evidence" value="ECO:0007669"/>
    <property type="project" value="UniProtKB-KW"/>
</dbReference>
<dbReference type="Proteomes" id="UP000178747">
    <property type="component" value="Unassembled WGS sequence"/>
</dbReference>
<dbReference type="EMBL" id="MHIH01000068">
    <property type="protein sequence ID" value="OGY46825.1"/>
    <property type="molecule type" value="Genomic_DNA"/>
</dbReference>
<evidence type="ECO:0000256" key="2">
    <source>
        <dbReference type="ARBA" id="ARBA00035294"/>
    </source>
</evidence>
<dbReference type="HAMAP" id="MF_00360">
    <property type="entry name" value="Ribosomal_bS6"/>
    <property type="match status" value="1"/>
</dbReference>
<sequence length="146" mass="17236">MTNHYELLYLISGTYSENELTPIKEKIKKIIESNEGKVTLEDSLGKKKLAYPIKNMRQGYYLLYELDLPAEKLTKLNRDLKLTTEVLRHQIVSRKPQTRSFLEITKEKIKREREEKPKEKKVDTKGKIKLEDLDQKLDEILEGDIM</sequence>
<organism evidence="4 5">
    <name type="scientific">Candidatus Buchananbacteria bacterium RIFCSPHIGHO2_02_FULL_38_8</name>
    <dbReference type="NCBI Taxonomy" id="1797538"/>
    <lineage>
        <taxon>Bacteria</taxon>
        <taxon>Candidatus Buchananiibacteriota</taxon>
    </lineage>
</organism>
<dbReference type="CDD" id="cd00473">
    <property type="entry name" value="bS6"/>
    <property type="match status" value="1"/>
</dbReference>
<dbReference type="PANTHER" id="PTHR21011:SF1">
    <property type="entry name" value="SMALL RIBOSOMAL SUBUNIT PROTEIN BS6M"/>
    <property type="match status" value="1"/>
</dbReference>
<evidence type="ECO:0000313" key="5">
    <source>
        <dbReference type="Proteomes" id="UP000178747"/>
    </source>
</evidence>
<dbReference type="GO" id="GO:0006412">
    <property type="term" value="P:translation"/>
    <property type="evidence" value="ECO:0007669"/>
    <property type="project" value="UniProtKB-UniRule"/>
</dbReference>
<comment type="function">
    <text evidence="3">Binds together with bS18 to 16S ribosomal RNA.</text>
</comment>
<protein>
    <recommendedName>
        <fullName evidence="2 3">Small ribosomal subunit protein bS6</fullName>
    </recommendedName>
</protein>
<dbReference type="AlphaFoldDB" id="A0A1G1Y3B1"/>
<dbReference type="Gene3D" id="3.30.70.60">
    <property type="match status" value="1"/>
</dbReference>
<dbReference type="SUPFAM" id="SSF54995">
    <property type="entry name" value="Ribosomal protein S6"/>
    <property type="match status" value="1"/>
</dbReference>